<proteinExistence type="predicted"/>
<gene>
    <name evidence="2" type="ORF">F5147DRAFT_418899</name>
</gene>
<evidence type="ECO:0000256" key="1">
    <source>
        <dbReference type="SAM" id="SignalP"/>
    </source>
</evidence>
<feature type="chain" id="PRO_5040295967" description="Secreted protein" evidence="1">
    <location>
        <begin position="22"/>
        <end position="98"/>
    </location>
</feature>
<accession>A0A9P7EXR8</accession>
<dbReference type="AlphaFoldDB" id="A0A9P7EXR8"/>
<dbReference type="RefSeq" id="XP_041287419.1">
    <property type="nucleotide sequence ID" value="XM_041429728.1"/>
</dbReference>
<evidence type="ECO:0000313" key="3">
    <source>
        <dbReference type="Proteomes" id="UP000823399"/>
    </source>
</evidence>
<name>A0A9P7EXR8_9AGAM</name>
<feature type="signal peptide" evidence="1">
    <location>
        <begin position="1"/>
        <end position="21"/>
    </location>
</feature>
<sequence>MKLVQIVYLTILAASSSRCQCHWGKQSHDPSEYNLQRPLRFLFDKHGLQAMGRDIALPCGRRMLGVLSPKLVEPLGHFCSQYKQYVCCVPFSKNIQHR</sequence>
<dbReference type="Proteomes" id="UP000823399">
    <property type="component" value="Unassembled WGS sequence"/>
</dbReference>
<reference evidence="2" key="1">
    <citation type="journal article" date="2020" name="New Phytol.">
        <title>Comparative genomics reveals dynamic genome evolution in host specialist ectomycorrhizal fungi.</title>
        <authorList>
            <person name="Lofgren L.A."/>
            <person name="Nguyen N.H."/>
            <person name="Vilgalys R."/>
            <person name="Ruytinx J."/>
            <person name="Liao H.L."/>
            <person name="Branco S."/>
            <person name="Kuo A."/>
            <person name="LaButti K."/>
            <person name="Lipzen A."/>
            <person name="Andreopoulos W."/>
            <person name="Pangilinan J."/>
            <person name="Riley R."/>
            <person name="Hundley H."/>
            <person name="Na H."/>
            <person name="Barry K."/>
            <person name="Grigoriev I.V."/>
            <person name="Stajich J.E."/>
            <person name="Kennedy P.G."/>
        </authorList>
    </citation>
    <scope>NUCLEOTIDE SEQUENCE</scope>
    <source>
        <strain evidence="2">FC423</strain>
    </source>
</reference>
<protein>
    <recommendedName>
        <fullName evidence="4">Secreted protein</fullName>
    </recommendedName>
</protein>
<keyword evidence="1" id="KW-0732">Signal</keyword>
<organism evidence="2 3">
    <name type="scientific">Suillus discolor</name>
    <dbReference type="NCBI Taxonomy" id="1912936"/>
    <lineage>
        <taxon>Eukaryota</taxon>
        <taxon>Fungi</taxon>
        <taxon>Dikarya</taxon>
        <taxon>Basidiomycota</taxon>
        <taxon>Agaricomycotina</taxon>
        <taxon>Agaricomycetes</taxon>
        <taxon>Agaricomycetidae</taxon>
        <taxon>Boletales</taxon>
        <taxon>Suillineae</taxon>
        <taxon>Suillaceae</taxon>
        <taxon>Suillus</taxon>
    </lineage>
</organism>
<evidence type="ECO:0008006" key="4">
    <source>
        <dbReference type="Google" id="ProtNLM"/>
    </source>
</evidence>
<dbReference type="EMBL" id="JABBWM010000081">
    <property type="protein sequence ID" value="KAG2094053.1"/>
    <property type="molecule type" value="Genomic_DNA"/>
</dbReference>
<dbReference type="GeneID" id="64691987"/>
<keyword evidence="3" id="KW-1185">Reference proteome</keyword>
<comment type="caution">
    <text evidence="2">The sequence shown here is derived from an EMBL/GenBank/DDBJ whole genome shotgun (WGS) entry which is preliminary data.</text>
</comment>
<evidence type="ECO:0000313" key="2">
    <source>
        <dbReference type="EMBL" id="KAG2094053.1"/>
    </source>
</evidence>